<dbReference type="InterPro" id="IPR014306">
    <property type="entry name" value="Hydroxyisourate_hydrolase"/>
</dbReference>
<dbReference type="Gene3D" id="1.10.3330.10">
    <property type="entry name" value="Oxo-4-hydroxy-4-carboxy-5-ureidoimidazoline decarboxylase"/>
    <property type="match status" value="1"/>
</dbReference>
<dbReference type="PANTHER" id="PTHR43466:SF1">
    <property type="entry name" value="2-OXO-4-HYDROXY-4-CARBOXY-5-UREIDOIMIDAZOLINE DECARBOXYLASE-RELATED"/>
    <property type="match status" value="1"/>
</dbReference>
<dbReference type="NCBIfam" id="TIGR03164">
    <property type="entry name" value="UHCUDC"/>
    <property type="match status" value="1"/>
</dbReference>
<evidence type="ECO:0000256" key="7">
    <source>
        <dbReference type="ARBA" id="ARBA00023239"/>
    </source>
</evidence>
<keyword evidence="7 10" id="KW-0456">Lyase</keyword>
<keyword evidence="4" id="KW-0659">Purine metabolism</keyword>
<dbReference type="GO" id="GO:0051997">
    <property type="term" value="F:2-oxo-4-hydroxy-4-carboxy-5-ureidoimidazoline decarboxylase activity"/>
    <property type="evidence" value="ECO:0007669"/>
    <property type="project" value="UniProtKB-EC"/>
</dbReference>
<keyword evidence="5" id="KW-0210">Decarboxylase</keyword>
<dbReference type="InterPro" id="IPR023419">
    <property type="entry name" value="Transthyretin_CS"/>
</dbReference>
<comment type="pathway">
    <text evidence="3">Purine metabolism; urate degradation; (S)-allantoin from urate: step 3/3.</text>
</comment>
<evidence type="ECO:0000259" key="8">
    <source>
        <dbReference type="Pfam" id="PF00576"/>
    </source>
</evidence>
<dbReference type="Proteomes" id="UP001595796">
    <property type="component" value="Unassembled WGS sequence"/>
</dbReference>
<dbReference type="Pfam" id="PF09349">
    <property type="entry name" value="OHCU_decarbox"/>
    <property type="match status" value="1"/>
</dbReference>
<dbReference type="InterPro" id="IPR036817">
    <property type="entry name" value="Transthyretin/HIU_hydrolase_sf"/>
</dbReference>
<dbReference type="PROSITE" id="PS00768">
    <property type="entry name" value="TRANSTHYRETIN_1"/>
    <property type="match status" value="1"/>
</dbReference>
<feature type="domain" description="Transthyretin/hydroxyisourate hydrolase" evidence="8">
    <location>
        <begin position="181"/>
        <end position="292"/>
    </location>
</feature>
<dbReference type="Pfam" id="PF00576">
    <property type="entry name" value="Transthyretin"/>
    <property type="match status" value="1"/>
</dbReference>
<dbReference type="InterPro" id="IPR023416">
    <property type="entry name" value="Transthyretin/HIU_hydrolase_d"/>
</dbReference>
<dbReference type="PROSITE" id="PS00769">
    <property type="entry name" value="TRANSTHYRETIN_2"/>
    <property type="match status" value="1"/>
</dbReference>
<dbReference type="Gene3D" id="2.60.40.180">
    <property type="entry name" value="Transthyretin/hydroxyisourate hydrolase domain"/>
    <property type="match status" value="1"/>
</dbReference>
<dbReference type="NCBIfam" id="TIGR02962">
    <property type="entry name" value="hdxy_isourate"/>
    <property type="match status" value="1"/>
</dbReference>
<dbReference type="InterPro" id="IPR023418">
    <property type="entry name" value="Thyroxine_BS"/>
</dbReference>
<evidence type="ECO:0000313" key="11">
    <source>
        <dbReference type="Proteomes" id="UP001595796"/>
    </source>
</evidence>
<sequence>MTKIALEDLNAAPRDAFVRFLGGIFEHSSWIAEAAAAKRPFATVAELFAAMRSAVHEADANTRFALVTGHPDLAGKAARAGKLSAESAEEQKGLGVGDFSEAEFARFQQLNHAYRERFGFLFIICVRRHTKDSVLRQFEKRLKNSRDEELATALKEIERIAALRLDALVEAPDRLPVYGHISTHVLDTHGGRPAEGVAVELVEIRDSGKPRLITQAVTNADGRTSEPMFSGQPIAIGTYELRFDIGAYFARLNLADPPFLTRVPVRFSVSAPEGRYHVPLVVTPWSYSTYRGS</sequence>
<protein>
    <submittedName>
        <fullName evidence="10">2-oxo-4-hydroxy-4-carboxy-5-ureidoimidazoline decarboxylase</fullName>
        <ecNumber evidence="10">4.1.1.97</ecNumber>
    </submittedName>
</protein>
<dbReference type="SUPFAM" id="SSF49472">
    <property type="entry name" value="Transthyretin (synonym: prealbumin)"/>
    <property type="match status" value="1"/>
</dbReference>
<evidence type="ECO:0000259" key="9">
    <source>
        <dbReference type="Pfam" id="PF09349"/>
    </source>
</evidence>
<dbReference type="PANTHER" id="PTHR43466">
    <property type="entry name" value="2-OXO-4-HYDROXY-4-CARBOXY-5-UREIDOIMIDAZOLINE DECARBOXYLASE-RELATED"/>
    <property type="match status" value="1"/>
</dbReference>
<keyword evidence="11" id="KW-1185">Reference proteome</keyword>
<dbReference type="SUPFAM" id="SSF158694">
    <property type="entry name" value="UraD-Like"/>
    <property type="match status" value="1"/>
</dbReference>
<evidence type="ECO:0000256" key="3">
    <source>
        <dbReference type="ARBA" id="ARBA00004754"/>
    </source>
</evidence>
<comment type="catalytic activity">
    <reaction evidence="2">
        <text>5-hydroxy-2-oxo-4-ureido-2,5-dihydro-1H-imidazole-5-carboxylate + H(+) = (S)-allantoin + CO2</text>
        <dbReference type="Rhea" id="RHEA:26301"/>
        <dbReference type="ChEBI" id="CHEBI:15378"/>
        <dbReference type="ChEBI" id="CHEBI:15678"/>
        <dbReference type="ChEBI" id="CHEBI:16526"/>
        <dbReference type="ChEBI" id="CHEBI:58639"/>
        <dbReference type="EC" id="4.1.1.97"/>
    </reaction>
</comment>
<reference evidence="11" key="1">
    <citation type="journal article" date="2019" name="Int. J. Syst. Evol. Microbiol.">
        <title>The Global Catalogue of Microorganisms (GCM) 10K type strain sequencing project: providing services to taxonomists for standard genome sequencing and annotation.</title>
        <authorList>
            <consortium name="The Broad Institute Genomics Platform"/>
            <consortium name="The Broad Institute Genome Sequencing Center for Infectious Disease"/>
            <person name="Wu L."/>
            <person name="Ma J."/>
        </authorList>
    </citation>
    <scope>NUCLEOTIDE SEQUENCE [LARGE SCALE GENOMIC DNA]</scope>
    <source>
        <strain evidence="11">CGMCC 1.16444</strain>
    </source>
</reference>
<evidence type="ECO:0000256" key="1">
    <source>
        <dbReference type="ARBA" id="ARBA00001043"/>
    </source>
</evidence>
<dbReference type="EMBL" id="JBHSJF010000006">
    <property type="protein sequence ID" value="MFC5068730.1"/>
    <property type="molecule type" value="Genomic_DNA"/>
</dbReference>
<dbReference type="InterPro" id="IPR017580">
    <property type="entry name" value="OHCU_decarboxylase-1"/>
</dbReference>
<comment type="caution">
    <text evidence="10">The sequence shown here is derived from an EMBL/GenBank/DDBJ whole genome shotgun (WGS) entry which is preliminary data.</text>
</comment>
<name>A0ABV9Z133_9HYPH</name>
<dbReference type="RefSeq" id="WP_114956078.1">
    <property type="nucleotide sequence ID" value="NZ_JBHSJF010000006.1"/>
</dbReference>
<dbReference type="EC" id="4.1.1.97" evidence="10"/>
<dbReference type="InterPro" id="IPR036778">
    <property type="entry name" value="OHCU_decarboxylase_sf"/>
</dbReference>
<dbReference type="CDD" id="cd05822">
    <property type="entry name" value="TLP_HIUase"/>
    <property type="match status" value="1"/>
</dbReference>
<organism evidence="10 11">
    <name type="scientific">Flaviflagellibacter deserti</name>
    <dbReference type="NCBI Taxonomy" id="2267266"/>
    <lineage>
        <taxon>Bacteria</taxon>
        <taxon>Pseudomonadati</taxon>
        <taxon>Pseudomonadota</taxon>
        <taxon>Alphaproteobacteria</taxon>
        <taxon>Hyphomicrobiales</taxon>
        <taxon>Flaviflagellibacter</taxon>
    </lineage>
</organism>
<feature type="domain" description="Oxo-4-hydroxy-4-carboxy-5-ureidoimidazoline decarboxylase" evidence="9">
    <location>
        <begin position="10"/>
        <end position="166"/>
    </location>
</feature>
<comment type="catalytic activity">
    <reaction evidence="1">
        <text>5-hydroxyisourate + H2O = 5-hydroxy-2-oxo-4-ureido-2,5-dihydro-1H-imidazole-5-carboxylate + H(+)</text>
        <dbReference type="Rhea" id="RHEA:23736"/>
        <dbReference type="ChEBI" id="CHEBI:15377"/>
        <dbReference type="ChEBI" id="CHEBI:15378"/>
        <dbReference type="ChEBI" id="CHEBI:18072"/>
        <dbReference type="ChEBI" id="CHEBI:58639"/>
        <dbReference type="EC" id="3.5.2.17"/>
    </reaction>
</comment>
<evidence type="ECO:0000256" key="2">
    <source>
        <dbReference type="ARBA" id="ARBA00001163"/>
    </source>
</evidence>
<accession>A0ABV9Z133</accession>
<evidence type="ECO:0000256" key="6">
    <source>
        <dbReference type="ARBA" id="ARBA00022801"/>
    </source>
</evidence>
<evidence type="ECO:0000256" key="5">
    <source>
        <dbReference type="ARBA" id="ARBA00022793"/>
    </source>
</evidence>
<keyword evidence="6" id="KW-0378">Hydrolase</keyword>
<gene>
    <name evidence="10" type="primary">uraD</name>
    <name evidence="10" type="ORF">ACFPFW_11995</name>
</gene>
<evidence type="ECO:0000313" key="10">
    <source>
        <dbReference type="EMBL" id="MFC5068730.1"/>
    </source>
</evidence>
<proteinExistence type="predicted"/>
<evidence type="ECO:0000256" key="4">
    <source>
        <dbReference type="ARBA" id="ARBA00022631"/>
    </source>
</evidence>
<dbReference type="InterPro" id="IPR018020">
    <property type="entry name" value="OHCU_decarboxylase"/>
</dbReference>